<dbReference type="EMBL" id="BSEV01000026">
    <property type="protein sequence ID" value="GLK13905.1"/>
    <property type="molecule type" value="Genomic_DNA"/>
</dbReference>
<comment type="caution">
    <text evidence="2">The sequence shown here is derived from an EMBL/GenBank/DDBJ whole genome shotgun (WGS) entry which is preliminary data.</text>
</comment>
<feature type="transmembrane region" description="Helical" evidence="1">
    <location>
        <begin position="157"/>
        <end position="178"/>
    </location>
</feature>
<proteinExistence type="predicted"/>
<evidence type="ECO:0000256" key="1">
    <source>
        <dbReference type="SAM" id="Phobius"/>
    </source>
</evidence>
<keyword evidence="1" id="KW-0472">Membrane</keyword>
<protein>
    <recommendedName>
        <fullName evidence="4">DUF4386 domain-containing protein</fullName>
    </recommendedName>
</protein>
<keyword evidence="3" id="KW-1185">Reference proteome</keyword>
<dbReference type="AlphaFoldDB" id="A0A9W6I885"/>
<feature type="transmembrane region" description="Helical" evidence="1">
    <location>
        <begin position="133"/>
        <end position="150"/>
    </location>
</feature>
<evidence type="ECO:0008006" key="4">
    <source>
        <dbReference type="Google" id="ProtNLM"/>
    </source>
</evidence>
<gene>
    <name evidence="2" type="ORF">GCM10017600_73160</name>
</gene>
<dbReference type="RefSeq" id="WP_271222167.1">
    <property type="nucleotide sequence ID" value="NZ_BAAAVD010000005.1"/>
</dbReference>
<name>A0A9W6I885_9ACTN</name>
<reference evidence="2" key="2">
    <citation type="submission" date="2023-01" db="EMBL/GenBank/DDBJ databases">
        <authorList>
            <person name="Sun Q."/>
            <person name="Evtushenko L."/>
        </authorList>
    </citation>
    <scope>NUCLEOTIDE SEQUENCE</scope>
    <source>
        <strain evidence="2">VKM Ac-2007</strain>
    </source>
</reference>
<organism evidence="2 3">
    <name type="scientific">Streptosporangium carneum</name>
    <dbReference type="NCBI Taxonomy" id="47481"/>
    <lineage>
        <taxon>Bacteria</taxon>
        <taxon>Bacillati</taxon>
        <taxon>Actinomycetota</taxon>
        <taxon>Actinomycetes</taxon>
        <taxon>Streptosporangiales</taxon>
        <taxon>Streptosporangiaceae</taxon>
        <taxon>Streptosporangium</taxon>
    </lineage>
</organism>
<dbReference type="Proteomes" id="UP001143474">
    <property type="component" value="Unassembled WGS sequence"/>
</dbReference>
<evidence type="ECO:0000313" key="3">
    <source>
        <dbReference type="Proteomes" id="UP001143474"/>
    </source>
</evidence>
<evidence type="ECO:0000313" key="2">
    <source>
        <dbReference type="EMBL" id="GLK13905.1"/>
    </source>
</evidence>
<keyword evidence="1" id="KW-1133">Transmembrane helix</keyword>
<reference evidence="2" key="1">
    <citation type="journal article" date="2014" name="Int. J. Syst. Evol. Microbiol.">
        <title>Complete genome sequence of Corynebacterium casei LMG S-19264T (=DSM 44701T), isolated from a smear-ripened cheese.</title>
        <authorList>
            <consortium name="US DOE Joint Genome Institute (JGI-PGF)"/>
            <person name="Walter F."/>
            <person name="Albersmeier A."/>
            <person name="Kalinowski J."/>
            <person name="Ruckert C."/>
        </authorList>
    </citation>
    <scope>NUCLEOTIDE SEQUENCE</scope>
    <source>
        <strain evidence="2">VKM Ac-2007</strain>
    </source>
</reference>
<sequence>MRWILVAGVIAANVAFVGLGSAFGYPGVLTQPSALVLARFAAAQAEITAWFLLLAFGAGALVPAAVLLGRRLPNGRAATLSVHVGVLAGTVQVLGLLRWPFAVPALAHAGDRGTAETVFAALNGYLGTGVGETLGYLLTAAWTVLVLAALPGPPRWLVALGAGSALAIAAGMLVPLGLPGTDAVNFAGYLAWSGWALCLALLPGRFTALGPAPRAA</sequence>
<accession>A0A9W6I885</accession>
<keyword evidence="1" id="KW-0812">Transmembrane</keyword>
<feature type="transmembrane region" description="Helical" evidence="1">
    <location>
        <begin position="48"/>
        <end position="68"/>
    </location>
</feature>
<feature type="transmembrane region" description="Helical" evidence="1">
    <location>
        <begin position="184"/>
        <end position="202"/>
    </location>
</feature>
<feature type="transmembrane region" description="Helical" evidence="1">
    <location>
        <begin position="80"/>
        <end position="101"/>
    </location>
</feature>